<evidence type="ECO:0008006" key="3">
    <source>
        <dbReference type="Google" id="ProtNLM"/>
    </source>
</evidence>
<dbReference type="EMBL" id="JARBDR010000246">
    <property type="protein sequence ID" value="KAJ8317547.1"/>
    <property type="molecule type" value="Genomic_DNA"/>
</dbReference>
<accession>A0ABQ9FNN1</accession>
<keyword evidence="2" id="KW-1185">Reference proteome</keyword>
<protein>
    <recommendedName>
        <fullName evidence="3">Saposin B-type domain-containing protein</fullName>
    </recommendedName>
</protein>
<dbReference type="Proteomes" id="UP001217089">
    <property type="component" value="Unassembled WGS sequence"/>
</dbReference>
<reference evidence="1 2" key="1">
    <citation type="submission" date="2022-12" db="EMBL/GenBank/DDBJ databases">
        <title>Chromosome-level genome of Tegillarca granosa.</title>
        <authorList>
            <person name="Kim J."/>
        </authorList>
    </citation>
    <scope>NUCLEOTIDE SEQUENCE [LARGE SCALE GENOMIC DNA]</scope>
    <source>
        <strain evidence="1">Teg-2019</strain>
        <tissue evidence="1">Adductor muscle</tissue>
    </source>
</reference>
<gene>
    <name evidence="1" type="ORF">KUTeg_005451</name>
</gene>
<evidence type="ECO:0000313" key="2">
    <source>
        <dbReference type="Proteomes" id="UP001217089"/>
    </source>
</evidence>
<organism evidence="1 2">
    <name type="scientific">Tegillarca granosa</name>
    <name type="common">Malaysian cockle</name>
    <name type="synonym">Anadara granosa</name>
    <dbReference type="NCBI Taxonomy" id="220873"/>
    <lineage>
        <taxon>Eukaryota</taxon>
        <taxon>Metazoa</taxon>
        <taxon>Spiralia</taxon>
        <taxon>Lophotrochozoa</taxon>
        <taxon>Mollusca</taxon>
        <taxon>Bivalvia</taxon>
        <taxon>Autobranchia</taxon>
        <taxon>Pteriomorphia</taxon>
        <taxon>Arcoida</taxon>
        <taxon>Arcoidea</taxon>
        <taxon>Arcidae</taxon>
        <taxon>Tegillarca</taxon>
    </lineage>
</organism>
<name>A0ABQ9FNN1_TEGGR</name>
<evidence type="ECO:0000313" key="1">
    <source>
        <dbReference type="EMBL" id="KAJ8317547.1"/>
    </source>
</evidence>
<comment type="caution">
    <text evidence="1">The sequence shown here is derived from an EMBL/GenBank/DDBJ whole genome shotgun (WGS) entry which is preliminary data.</text>
</comment>
<sequence length="75" mass="8700">MSRVAKESDMYTTICNIWNHSLLHVKIAKPQDVCAICEKIRKCILDAVTEENKLEATNRLMEHILDTQRILTIFV</sequence>
<proteinExistence type="predicted"/>